<gene>
    <name evidence="1" type="ORF">AAF712_004492</name>
</gene>
<dbReference type="Proteomes" id="UP001437256">
    <property type="component" value="Unassembled WGS sequence"/>
</dbReference>
<evidence type="ECO:0000313" key="1">
    <source>
        <dbReference type="EMBL" id="KAL0068414.1"/>
    </source>
</evidence>
<name>A0ABR3A509_9AGAR</name>
<organism evidence="1 2">
    <name type="scientific">Marasmius tenuissimus</name>
    <dbReference type="NCBI Taxonomy" id="585030"/>
    <lineage>
        <taxon>Eukaryota</taxon>
        <taxon>Fungi</taxon>
        <taxon>Dikarya</taxon>
        <taxon>Basidiomycota</taxon>
        <taxon>Agaricomycotina</taxon>
        <taxon>Agaricomycetes</taxon>
        <taxon>Agaricomycetidae</taxon>
        <taxon>Agaricales</taxon>
        <taxon>Marasmiineae</taxon>
        <taxon>Marasmiaceae</taxon>
        <taxon>Marasmius</taxon>
    </lineage>
</organism>
<reference evidence="1 2" key="1">
    <citation type="submission" date="2024-05" db="EMBL/GenBank/DDBJ databases">
        <title>A draft genome resource for the thread blight pathogen Marasmius tenuissimus strain MS-2.</title>
        <authorList>
            <person name="Yulfo-Soto G.E."/>
            <person name="Baruah I.K."/>
            <person name="Amoako-Attah I."/>
            <person name="Bukari Y."/>
            <person name="Meinhardt L.W."/>
            <person name="Bailey B.A."/>
            <person name="Cohen S.P."/>
        </authorList>
    </citation>
    <scope>NUCLEOTIDE SEQUENCE [LARGE SCALE GENOMIC DNA]</scope>
    <source>
        <strain evidence="1 2">MS-2</strain>
    </source>
</reference>
<comment type="caution">
    <text evidence="1">The sequence shown here is derived from an EMBL/GenBank/DDBJ whole genome shotgun (WGS) entry which is preliminary data.</text>
</comment>
<dbReference type="InterPro" id="IPR032675">
    <property type="entry name" value="LRR_dom_sf"/>
</dbReference>
<dbReference type="SUPFAM" id="SSF52047">
    <property type="entry name" value="RNI-like"/>
    <property type="match status" value="1"/>
</dbReference>
<evidence type="ECO:0008006" key="3">
    <source>
        <dbReference type="Google" id="ProtNLM"/>
    </source>
</evidence>
<accession>A0ABR3A509</accession>
<evidence type="ECO:0000313" key="2">
    <source>
        <dbReference type="Proteomes" id="UP001437256"/>
    </source>
</evidence>
<keyword evidence="2" id="KW-1185">Reference proteome</keyword>
<protein>
    <recommendedName>
        <fullName evidence="3">F-box domain-containing protein</fullName>
    </recommendedName>
</protein>
<dbReference type="EMBL" id="JBBXMP010000018">
    <property type="protein sequence ID" value="KAL0068414.1"/>
    <property type="molecule type" value="Genomic_DNA"/>
</dbReference>
<dbReference type="Gene3D" id="3.80.10.10">
    <property type="entry name" value="Ribonuclease Inhibitor"/>
    <property type="match status" value="1"/>
</dbReference>
<proteinExistence type="predicted"/>
<sequence length="538" mass="60767">MEAGHWGTYNTLEEFDEQIGKVRRQLKELEYHRNSRVPVCRLPLEIIGKIFTLTTSRTDRQWDRPKFPKVMHICRLWRTIAAKTPSVWTWPDFGCPEMAREMMKYSSSVPLNVDWNRSHPEFRQTHFDLLLEALERPSQISSLRLYGISAHQTTSLLARMTEPAPYLRSIDLVPRGVDQSVLPVNFLGGDAPRLISIDIVGCSIPWGSSALRNLTTIHVWNMTTPIDTPLKDIAFTLKAATQLVSVNILDYCPTRIDATLPQDLMIVLPYLERLYLSSRAIVVVTLLQRMTFPASTIVHLETNELENTLDSLCGSISGLFSDRSTNPTPIRCVKGLELSHTDGEGIMLRVWNPQHRTAGDVCDNLRSPHFTLQLKDPAHTGIEVDILPILQPLLESLGTIQYLEELRIGAPSFRQSTMIQRFGSCPLLHSITTYGISIEVVLGSLSQNLSGTTQPIPYPTLSTVGFYDVDFDVVPMSRFLVEMLRRRSELGTPVTKIVLECCENLYRNSVVMLRGEVGSNIEVDWDEVEMDSIDSDSD</sequence>